<sequence length="257" mass="28397">MANLVQSVDRALVIVSALSGEKNGLAIGELSNRIGLPKSTTHRLLNTLMHHGFVSRDTTNGNYCIGMKVVAIANEVLEQIDIRKVARGPLEDLVGEVKETVHLCTHNNGNAIYIDKVESDQTIRMISKVGRSVMMHCTGIGKILLAGMSNDQVETIIEKKGLPRFTENTITDKEVLFQQLDEIRQCGYAIDEVEHEEGIAGIAAPIYDHNQEVIAAISVAGPVYRILNNQVEDFLKRCLLETANEISARLGYRINNY</sequence>
<dbReference type="RefSeq" id="WP_335960779.1">
    <property type="nucleotide sequence ID" value="NZ_JAXBLX010000012.1"/>
</dbReference>
<reference evidence="6 7" key="1">
    <citation type="submission" date="2024-09" db="EMBL/GenBank/DDBJ databases">
        <authorList>
            <person name="Sun Q."/>
            <person name="Mori K."/>
        </authorList>
    </citation>
    <scope>NUCLEOTIDE SEQUENCE [LARGE SCALE GENOMIC DNA]</scope>
    <source>
        <strain evidence="6 7">NCAIM B.02610</strain>
    </source>
</reference>
<gene>
    <name evidence="6" type="ORF">ACFFHM_10475</name>
</gene>
<evidence type="ECO:0000259" key="4">
    <source>
        <dbReference type="PROSITE" id="PS51077"/>
    </source>
</evidence>
<dbReference type="InterPro" id="IPR036390">
    <property type="entry name" value="WH_DNA-bd_sf"/>
</dbReference>
<accession>A0ABV6KFT4</accession>
<dbReference type="SUPFAM" id="SSF46785">
    <property type="entry name" value="Winged helix' DNA-binding domain"/>
    <property type="match status" value="1"/>
</dbReference>
<evidence type="ECO:0000259" key="5">
    <source>
        <dbReference type="PROSITE" id="PS51078"/>
    </source>
</evidence>
<keyword evidence="2" id="KW-0238">DNA-binding</keyword>
<name>A0ABV6KFT4_9BACI</name>
<dbReference type="PANTHER" id="PTHR30136">
    <property type="entry name" value="HELIX-TURN-HELIX TRANSCRIPTIONAL REGULATOR, ICLR FAMILY"/>
    <property type="match status" value="1"/>
</dbReference>
<dbReference type="InterPro" id="IPR036388">
    <property type="entry name" value="WH-like_DNA-bd_sf"/>
</dbReference>
<dbReference type="Pfam" id="PF01614">
    <property type="entry name" value="IclR_C"/>
    <property type="match status" value="1"/>
</dbReference>
<dbReference type="Gene3D" id="1.10.10.10">
    <property type="entry name" value="Winged helix-like DNA-binding domain superfamily/Winged helix DNA-binding domain"/>
    <property type="match status" value="1"/>
</dbReference>
<comment type="caution">
    <text evidence="6">The sequence shown here is derived from an EMBL/GenBank/DDBJ whole genome shotgun (WGS) entry which is preliminary data.</text>
</comment>
<dbReference type="SUPFAM" id="SSF55781">
    <property type="entry name" value="GAF domain-like"/>
    <property type="match status" value="1"/>
</dbReference>
<feature type="domain" description="HTH iclR-type" evidence="4">
    <location>
        <begin position="5"/>
        <end position="67"/>
    </location>
</feature>
<evidence type="ECO:0000256" key="2">
    <source>
        <dbReference type="ARBA" id="ARBA00023125"/>
    </source>
</evidence>
<evidence type="ECO:0000313" key="6">
    <source>
        <dbReference type="EMBL" id="MFC0470908.1"/>
    </source>
</evidence>
<evidence type="ECO:0000256" key="1">
    <source>
        <dbReference type="ARBA" id="ARBA00023015"/>
    </source>
</evidence>
<evidence type="ECO:0000313" key="7">
    <source>
        <dbReference type="Proteomes" id="UP001589838"/>
    </source>
</evidence>
<dbReference type="InterPro" id="IPR005471">
    <property type="entry name" value="Tscrpt_reg_IclR_N"/>
</dbReference>
<dbReference type="PROSITE" id="PS51077">
    <property type="entry name" value="HTH_ICLR"/>
    <property type="match status" value="1"/>
</dbReference>
<dbReference type="SMART" id="SM00346">
    <property type="entry name" value="HTH_ICLR"/>
    <property type="match status" value="1"/>
</dbReference>
<dbReference type="Gene3D" id="3.30.450.40">
    <property type="match status" value="1"/>
</dbReference>
<dbReference type="InterPro" id="IPR014757">
    <property type="entry name" value="Tscrpt_reg_IclR_C"/>
</dbReference>
<keyword evidence="7" id="KW-1185">Reference proteome</keyword>
<dbReference type="Proteomes" id="UP001589838">
    <property type="component" value="Unassembled WGS sequence"/>
</dbReference>
<dbReference type="InterPro" id="IPR050707">
    <property type="entry name" value="HTH_MetabolicPath_Reg"/>
</dbReference>
<evidence type="ECO:0000256" key="3">
    <source>
        <dbReference type="ARBA" id="ARBA00023163"/>
    </source>
</evidence>
<protein>
    <submittedName>
        <fullName evidence="6">IclR family transcriptional regulator</fullName>
    </submittedName>
</protein>
<dbReference type="EMBL" id="JBHLUX010000027">
    <property type="protein sequence ID" value="MFC0470908.1"/>
    <property type="molecule type" value="Genomic_DNA"/>
</dbReference>
<dbReference type="InterPro" id="IPR029016">
    <property type="entry name" value="GAF-like_dom_sf"/>
</dbReference>
<organism evidence="6 7">
    <name type="scientific">Halalkalibacter kiskunsagensis</name>
    <dbReference type="NCBI Taxonomy" id="1548599"/>
    <lineage>
        <taxon>Bacteria</taxon>
        <taxon>Bacillati</taxon>
        <taxon>Bacillota</taxon>
        <taxon>Bacilli</taxon>
        <taxon>Bacillales</taxon>
        <taxon>Bacillaceae</taxon>
        <taxon>Halalkalibacter</taxon>
    </lineage>
</organism>
<keyword evidence="3" id="KW-0804">Transcription</keyword>
<feature type="domain" description="IclR-ED" evidence="5">
    <location>
        <begin position="68"/>
        <end position="252"/>
    </location>
</feature>
<dbReference type="PANTHER" id="PTHR30136:SF35">
    <property type="entry name" value="HTH-TYPE TRANSCRIPTIONAL REGULATOR RV1719"/>
    <property type="match status" value="1"/>
</dbReference>
<dbReference type="Pfam" id="PF09339">
    <property type="entry name" value="HTH_IclR"/>
    <property type="match status" value="1"/>
</dbReference>
<keyword evidence="1" id="KW-0805">Transcription regulation</keyword>
<proteinExistence type="predicted"/>
<dbReference type="PROSITE" id="PS51078">
    <property type="entry name" value="ICLR_ED"/>
    <property type="match status" value="1"/>
</dbReference>